<sequence length="71" mass="7861">MEQISTGTAVCRLSPYLIPVLLGFGNKVQTVVSLQLSKRHSSTINTDTLVHRRKCQVCYFAFKARIALPPG</sequence>
<evidence type="ECO:0000313" key="2">
    <source>
        <dbReference type="Proteomes" id="UP001219934"/>
    </source>
</evidence>
<gene>
    <name evidence="1" type="ORF">JOQ06_018249</name>
</gene>
<name>A0AAD6AIX6_9TELE</name>
<protein>
    <submittedName>
        <fullName evidence="1">Uncharacterized protein</fullName>
    </submittedName>
</protein>
<evidence type="ECO:0000313" key="1">
    <source>
        <dbReference type="EMBL" id="KAJ4925522.1"/>
    </source>
</evidence>
<accession>A0AAD6AIX6</accession>
<keyword evidence="2" id="KW-1185">Reference proteome</keyword>
<comment type="caution">
    <text evidence="1">The sequence shown here is derived from an EMBL/GenBank/DDBJ whole genome shotgun (WGS) entry which is preliminary data.</text>
</comment>
<dbReference type="Proteomes" id="UP001219934">
    <property type="component" value="Unassembled WGS sequence"/>
</dbReference>
<dbReference type="EMBL" id="JAPTMU010000021">
    <property type="protein sequence ID" value="KAJ4925522.1"/>
    <property type="molecule type" value="Genomic_DNA"/>
</dbReference>
<reference evidence="1" key="1">
    <citation type="submission" date="2022-11" db="EMBL/GenBank/DDBJ databases">
        <title>Chromosome-level genome of Pogonophryne albipinna.</title>
        <authorList>
            <person name="Jo E."/>
        </authorList>
    </citation>
    <scope>NUCLEOTIDE SEQUENCE</scope>
    <source>
        <strain evidence="1">SGF0006</strain>
        <tissue evidence="1">Muscle</tissue>
    </source>
</reference>
<proteinExistence type="predicted"/>
<organism evidence="1 2">
    <name type="scientific">Pogonophryne albipinna</name>
    <dbReference type="NCBI Taxonomy" id="1090488"/>
    <lineage>
        <taxon>Eukaryota</taxon>
        <taxon>Metazoa</taxon>
        <taxon>Chordata</taxon>
        <taxon>Craniata</taxon>
        <taxon>Vertebrata</taxon>
        <taxon>Euteleostomi</taxon>
        <taxon>Actinopterygii</taxon>
        <taxon>Neopterygii</taxon>
        <taxon>Teleostei</taxon>
        <taxon>Neoteleostei</taxon>
        <taxon>Acanthomorphata</taxon>
        <taxon>Eupercaria</taxon>
        <taxon>Perciformes</taxon>
        <taxon>Notothenioidei</taxon>
        <taxon>Pogonophryne</taxon>
    </lineage>
</organism>
<dbReference type="AlphaFoldDB" id="A0AAD6AIX6"/>